<evidence type="ECO:0000256" key="4">
    <source>
        <dbReference type="SAM" id="MobiDB-lite"/>
    </source>
</evidence>
<dbReference type="InterPro" id="IPR038088">
    <property type="entry name" value="DELLA_N_sf"/>
</dbReference>
<evidence type="ECO:0000256" key="2">
    <source>
        <dbReference type="ARBA" id="ARBA00023015"/>
    </source>
</evidence>
<dbReference type="Gene3D" id="1.10.10.1290">
    <property type="entry name" value="Transcriptional regulator DELLA, N-terminal domain"/>
    <property type="match status" value="1"/>
</dbReference>
<feature type="region of interest" description="Disordered" evidence="4">
    <location>
        <begin position="17"/>
        <end position="43"/>
    </location>
</feature>
<dbReference type="Pfam" id="PF12041">
    <property type="entry name" value="DELLA"/>
    <property type="match status" value="1"/>
</dbReference>
<feature type="compositionally biased region" description="Gly residues" evidence="4">
    <location>
        <begin position="30"/>
        <end position="39"/>
    </location>
</feature>
<dbReference type="PANTHER" id="PTHR31636">
    <property type="entry name" value="OSJNBA0084A10.13 PROTEIN-RELATED"/>
    <property type="match status" value="1"/>
</dbReference>
<evidence type="ECO:0000313" key="6">
    <source>
        <dbReference type="EMBL" id="ABU63412.1"/>
    </source>
</evidence>
<comment type="similarity">
    <text evidence="1">Belongs to the GRAS family. DELLA subfamily.</text>
</comment>
<name>A7U4T5_9TRAC</name>
<dbReference type="Pfam" id="PF03514">
    <property type="entry name" value="GRAS"/>
    <property type="match status" value="1"/>
</dbReference>
<dbReference type="EMBL" id="EF646471">
    <property type="protein sequence ID" value="ABU63412.1"/>
    <property type="molecule type" value="mRNA"/>
</dbReference>
<keyword evidence="2" id="KW-0805">Transcription regulation</keyword>
<organism evidence="6">
    <name type="scientific">Selaginella kraussiana</name>
    <dbReference type="NCBI Taxonomy" id="81964"/>
    <lineage>
        <taxon>Eukaryota</taxon>
        <taxon>Viridiplantae</taxon>
        <taxon>Streptophyta</taxon>
        <taxon>Embryophyta</taxon>
        <taxon>Tracheophyta</taxon>
        <taxon>Lycopodiopsida</taxon>
        <taxon>Selaginellales</taxon>
        <taxon>Selaginellaceae</taxon>
        <taxon>Selaginella</taxon>
    </lineage>
</organism>
<evidence type="ECO:0000256" key="1">
    <source>
        <dbReference type="ARBA" id="ARBA00010273"/>
    </source>
</evidence>
<dbReference type="PROSITE" id="PS50985">
    <property type="entry name" value="GRAS"/>
    <property type="match status" value="1"/>
</dbReference>
<feature type="domain" description="Transcriptional factor DELLA N-terminal" evidence="5">
    <location>
        <begin position="51"/>
        <end position="116"/>
    </location>
</feature>
<sequence>MESMLQAVYEGARSAAARRTTMEANESMAGGNGGGGGGHEQWKSTTTTEVDEHLARVGYNVRASELPHIAQQIEVLDSLIGAAPESLLGGVSQDTVHYNPSDLASWVECLLDELGPLPASMATTTTTTSMVRAESESSSVVTNSQHFGFAPQPQQQQQVLYNDLQSPPSSSSAVLQSMPSMAMPPTTTEELGVQLVHLLLACADAVQRREIPAAGDMARKLRSMLAGGAADSSGAMGRVAAHFVEGLCRRIFGGGGVGLGGIPGLDITGVSSATVDEILHFHYYETCPYLKFAHFTANQAILEAFEGQSQVHVVDFNLEYGLQWPALIQALALRPGGPPQLRLTGIGPPQPGGKDLLQEIGLKLAQMAESVNVEFTFHGVVAARLEDVRPWMLTCRSGEAVAVNSVFQLHATLLDGEGAAGSSPVAPSPVTEVLRWVRGLNPRIVTVVEQDADHNGVDFLDRFMAALHYYSTMFDSLEACNLAAGSLEQVVAEAYLGREVVDIVAADGPERRERHETLEQWRSRMISAGFQPLFLGSNAFRQASMLLTLFSGDGYRVVENGGCLTLGWHSRSLIAASAWRCS</sequence>
<dbReference type="AlphaFoldDB" id="A7U4T5"/>
<proteinExistence type="evidence at transcript level"/>
<evidence type="ECO:0000256" key="3">
    <source>
        <dbReference type="ARBA" id="ARBA00023163"/>
    </source>
</evidence>
<evidence type="ECO:0000259" key="5">
    <source>
        <dbReference type="Pfam" id="PF12041"/>
    </source>
</evidence>
<dbReference type="SMART" id="SM01129">
    <property type="entry name" value="DELLA"/>
    <property type="match status" value="1"/>
</dbReference>
<protein>
    <submittedName>
        <fullName evidence="6">DELLA protein</fullName>
    </submittedName>
</protein>
<dbReference type="InterPro" id="IPR005202">
    <property type="entry name" value="TF_GRAS"/>
</dbReference>
<dbReference type="InterPro" id="IPR021914">
    <property type="entry name" value="TF_DELLA_N"/>
</dbReference>
<accession>A7U4T5</accession>
<gene>
    <name evidence="6" type="primary">DELLA</name>
</gene>
<reference evidence="6" key="1">
    <citation type="journal article" date="2007" name="Curr. Biol.">
        <title>Step-by-step acquisition of the gibberellin-DELLA growth-regulatory mechanism during land-plant evolution.</title>
        <authorList>
            <person name="Yasumura Y."/>
            <person name="Crumpton-Taylor M."/>
            <person name="Fuentes S."/>
            <person name="Harberd N.P."/>
        </authorList>
    </citation>
    <scope>NUCLEOTIDE SEQUENCE</scope>
</reference>
<keyword evidence="3" id="KW-0804">Transcription</keyword>